<dbReference type="Pfam" id="PF01638">
    <property type="entry name" value="HxlR"/>
    <property type="match status" value="1"/>
</dbReference>
<evidence type="ECO:0000313" key="5">
    <source>
        <dbReference type="EMBL" id="MDN5215200.1"/>
    </source>
</evidence>
<evidence type="ECO:0000256" key="1">
    <source>
        <dbReference type="ARBA" id="ARBA00023015"/>
    </source>
</evidence>
<organism evidence="5 6">
    <name type="scientific">Agaribacillus aureus</name>
    <dbReference type="NCBI Taxonomy" id="3051825"/>
    <lineage>
        <taxon>Bacteria</taxon>
        <taxon>Pseudomonadati</taxon>
        <taxon>Bacteroidota</taxon>
        <taxon>Cytophagia</taxon>
        <taxon>Cytophagales</taxon>
        <taxon>Splendidivirgaceae</taxon>
        <taxon>Agaribacillus</taxon>
    </lineage>
</organism>
<feature type="domain" description="HTH hxlR-type" evidence="4">
    <location>
        <begin position="10"/>
        <end position="108"/>
    </location>
</feature>
<evidence type="ECO:0000259" key="4">
    <source>
        <dbReference type="PROSITE" id="PS51118"/>
    </source>
</evidence>
<dbReference type="EMBL" id="JAUJEB010000006">
    <property type="protein sequence ID" value="MDN5215200.1"/>
    <property type="molecule type" value="Genomic_DNA"/>
</dbReference>
<dbReference type="InterPro" id="IPR002577">
    <property type="entry name" value="HTH_HxlR"/>
</dbReference>
<sequence length="113" mass="13350">MEKYRIRSASPIDYTMRTIGGKWKPIMLYLISMDINRFGLLRRGVYGISKQMLTKQLRELEADGLITRKIYPEIPPRVEYFITEKGYSIFPIIDSMQAWGEQYMKFDEEGNVI</sequence>
<evidence type="ECO:0000256" key="2">
    <source>
        <dbReference type="ARBA" id="ARBA00023125"/>
    </source>
</evidence>
<accession>A0ABT8LBP9</accession>
<dbReference type="SUPFAM" id="SSF46785">
    <property type="entry name" value="Winged helix' DNA-binding domain"/>
    <property type="match status" value="1"/>
</dbReference>
<dbReference type="Gene3D" id="1.10.10.10">
    <property type="entry name" value="Winged helix-like DNA-binding domain superfamily/Winged helix DNA-binding domain"/>
    <property type="match status" value="1"/>
</dbReference>
<keyword evidence="6" id="KW-1185">Reference proteome</keyword>
<comment type="caution">
    <text evidence="5">The sequence shown here is derived from an EMBL/GenBank/DDBJ whole genome shotgun (WGS) entry which is preliminary data.</text>
</comment>
<protein>
    <submittedName>
        <fullName evidence="5">Helix-turn-helix domain-containing protein</fullName>
    </submittedName>
</protein>
<proteinExistence type="predicted"/>
<dbReference type="InterPro" id="IPR036388">
    <property type="entry name" value="WH-like_DNA-bd_sf"/>
</dbReference>
<keyword evidence="1" id="KW-0805">Transcription regulation</keyword>
<dbReference type="PROSITE" id="PS51118">
    <property type="entry name" value="HTH_HXLR"/>
    <property type="match status" value="1"/>
</dbReference>
<keyword evidence="3" id="KW-0804">Transcription</keyword>
<reference evidence="5" key="1">
    <citation type="submission" date="2023-06" db="EMBL/GenBank/DDBJ databases">
        <title>Genomic of Agaribacillus aureum.</title>
        <authorList>
            <person name="Wang G."/>
        </authorList>
    </citation>
    <scope>NUCLEOTIDE SEQUENCE</scope>
    <source>
        <strain evidence="5">BMA12</strain>
    </source>
</reference>
<evidence type="ECO:0000313" key="6">
    <source>
        <dbReference type="Proteomes" id="UP001172083"/>
    </source>
</evidence>
<dbReference type="RefSeq" id="WP_346760539.1">
    <property type="nucleotide sequence ID" value="NZ_JAUJEB010000006.1"/>
</dbReference>
<dbReference type="PANTHER" id="PTHR33204">
    <property type="entry name" value="TRANSCRIPTIONAL REGULATOR, MARR FAMILY"/>
    <property type="match status" value="1"/>
</dbReference>
<keyword evidence="2" id="KW-0238">DNA-binding</keyword>
<dbReference type="PANTHER" id="PTHR33204:SF29">
    <property type="entry name" value="TRANSCRIPTIONAL REGULATOR"/>
    <property type="match status" value="1"/>
</dbReference>
<dbReference type="InterPro" id="IPR036390">
    <property type="entry name" value="WH_DNA-bd_sf"/>
</dbReference>
<evidence type="ECO:0000256" key="3">
    <source>
        <dbReference type="ARBA" id="ARBA00023163"/>
    </source>
</evidence>
<dbReference type="Proteomes" id="UP001172083">
    <property type="component" value="Unassembled WGS sequence"/>
</dbReference>
<name>A0ABT8LBP9_9BACT</name>
<gene>
    <name evidence="5" type="ORF">QQ020_24180</name>
</gene>